<dbReference type="Proteomes" id="UP000054498">
    <property type="component" value="Unassembled WGS sequence"/>
</dbReference>
<sequence length="71" mass="7679">MSSSGSCLALSVLMANLQGRRSPGTPTECRNKLQTGYGPQVEPANVSPYTGGCMEGAVELEQHQQQQRQRQ</sequence>
<organism evidence="3 4">
    <name type="scientific">Monoraphidium neglectum</name>
    <dbReference type="NCBI Taxonomy" id="145388"/>
    <lineage>
        <taxon>Eukaryota</taxon>
        <taxon>Viridiplantae</taxon>
        <taxon>Chlorophyta</taxon>
        <taxon>core chlorophytes</taxon>
        <taxon>Chlorophyceae</taxon>
        <taxon>CS clade</taxon>
        <taxon>Sphaeropleales</taxon>
        <taxon>Selenastraceae</taxon>
        <taxon>Monoraphidium</taxon>
    </lineage>
</organism>
<dbReference type="KEGG" id="mng:MNEG_5649"/>
<evidence type="ECO:0000313" key="3">
    <source>
        <dbReference type="EMBL" id="KIZ02316.1"/>
    </source>
</evidence>
<gene>
    <name evidence="3" type="ORF">MNEG_5649</name>
</gene>
<proteinExistence type="predicted"/>
<dbReference type="EMBL" id="KK101076">
    <property type="protein sequence ID" value="KIZ02316.1"/>
    <property type="molecule type" value="Genomic_DNA"/>
</dbReference>
<protein>
    <recommendedName>
        <fullName evidence="5">Secreted protein</fullName>
    </recommendedName>
</protein>
<feature type="non-terminal residue" evidence="3">
    <location>
        <position position="71"/>
    </location>
</feature>
<reference evidence="3 4" key="1">
    <citation type="journal article" date="2013" name="BMC Genomics">
        <title>Reconstruction of the lipid metabolism for the microalga Monoraphidium neglectum from its genome sequence reveals characteristics suitable for biofuel production.</title>
        <authorList>
            <person name="Bogen C."/>
            <person name="Al-Dilaimi A."/>
            <person name="Albersmeier A."/>
            <person name="Wichmann J."/>
            <person name="Grundmann M."/>
            <person name="Rupp O."/>
            <person name="Lauersen K.J."/>
            <person name="Blifernez-Klassen O."/>
            <person name="Kalinowski J."/>
            <person name="Goesmann A."/>
            <person name="Mussgnug J.H."/>
            <person name="Kruse O."/>
        </authorList>
    </citation>
    <scope>NUCLEOTIDE SEQUENCE [LARGE SCALE GENOMIC DNA]</scope>
    <source>
        <strain evidence="3 4">SAG 48.87</strain>
    </source>
</reference>
<evidence type="ECO:0000256" key="1">
    <source>
        <dbReference type="SAM" id="MobiDB-lite"/>
    </source>
</evidence>
<evidence type="ECO:0000313" key="4">
    <source>
        <dbReference type="Proteomes" id="UP000054498"/>
    </source>
</evidence>
<keyword evidence="4" id="KW-1185">Reference proteome</keyword>
<keyword evidence="2" id="KW-0732">Signal</keyword>
<accession>A0A0D2N9I3</accession>
<dbReference type="AlphaFoldDB" id="A0A0D2N9I3"/>
<evidence type="ECO:0000256" key="2">
    <source>
        <dbReference type="SAM" id="SignalP"/>
    </source>
</evidence>
<dbReference type="RefSeq" id="XP_013901335.1">
    <property type="nucleotide sequence ID" value="XM_014045881.1"/>
</dbReference>
<feature type="chain" id="PRO_5002248430" description="Secreted protein" evidence="2">
    <location>
        <begin position="20"/>
        <end position="71"/>
    </location>
</feature>
<feature type="signal peptide" evidence="2">
    <location>
        <begin position="1"/>
        <end position="19"/>
    </location>
</feature>
<evidence type="ECO:0008006" key="5">
    <source>
        <dbReference type="Google" id="ProtNLM"/>
    </source>
</evidence>
<feature type="region of interest" description="Disordered" evidence="1">
    <location>
        <begin position="19"/>
        <end position="44"/>
    </location>
</feature>
<dbReference type="GeneID" id="25738526"/>
<name>A0A0D2N9I3_9CHLO</name>